<evidence type="ECO:0000313" key="1">
    <source>
        <dbReference type="EMBL" id="SDJ06330.1"/>
    </source>
</evidence>
<dbReference type="OrthoDB" id="3732539at2"/>
<dbReference type="Pfam" id="PF06754">
    <property type="entry name" value="PhnG"/>
    <property type="match status" value="1"/>
</dbReference>
<dbReference type="RefSeq" id="WP_072738773.1">
    <property type="nucleotide sequence ID" value="NZ_CP048813.1"/>
</dbReference>
<evidence type="ECO:0000313" key="2">
    <source>
        <dbReference type="Proteomes" id="UP000183263"/>
    </source>
</evidence>
<reference evidence="1 2" key="1">
    <citation type="submission" date="2016-10" db="EMBL/GenBank/DDBJ databases">
        <authorList>
            <person name="de Groot N.N."/>
        </authorList>
    </citation>
    <scope>NUCLEOTIDE SEQUENCE [LARGE SCALE GENOMIC DNA]</scope>
    <source>
        <strain evidence="1 2">DSM 44892</strain>
    </source>
</reference>
<dbReference type="Proteomes" id="UP000183263">
    <property type="component" value="Unassembled WGS sequence"/>
</dbReference>
<dbReference type="InterPro" id="IPR009609">
    <property type="entry name" value="Phosphonate_metab_PhnG"/>
</dbReference>
<dbReference type="GO" id="GO:0015716">
    <property type="term" value="P:organic phosphonate transport"/>
    <property type="evidence" value="ECO:0007669"/>
    <property type="project" value="InterPro"/>
</dbReference>
<keyword evidence="2" id="KW-1185">Reference proteome</keyword>
<organism evidence="1 2">
    <name type="scientific">Rhodococcus triatomae</name>
    <dbReference type="NCBI Taxonomy" id="300028"/>
    <lineage>
        <taxon>Bacteria</taxon>
        <taxon>Bacillati</taxon>
        <taxon>Actinomycetota</taxon>
        <taxon>Actinomycetes</taxon>
        <taxon>Mycobacteriales</taxon>
        <taxon>Nocardiaceae</taxon>
        <taxon>Rhodococcus</taxon>
    </lineage>
</organism>
<accession>A0A1G8QQD7</accession>
<dbReference type="GO" id="GO:0019634">
    <property type="term" value="P:organic phosphonate metabolic process"/>
    <property type="evidence" value="ECO:0007669"/>
    <property type="project" value="InterPro"/>
</dbReference>
<protein>
    <submittedName>
        <fullName evidence="1">Alpha-D-ribose 1-methylphosphonate 5-triphosphate synthase subunit PhnG</fullName>
    </submittedName>
</protein>
<name>A0A1G8QQD7_9NOCA</name>
<sequence>MTSITYTRERVAELLAAAAENDLVELADECLSDGAQFAVLAAPEIGSIAAQVREPIMHHRFFLGDVLACRAEVSLDGTRGWAMRMGDNRVATLAAAVCDAEVTAERPRADRIRQLCARIERDRELADRDEWAALAPTVVQFEELT</sequence>
<proteinExistence type="predicted"/>
<gene>
    <name evidence="1" type="ORF">SAMN05444695_11596</name>
</gene>
<dbReference type="AlphaFoldDB" id="A0A1G8QQD7"/>
<dbReference type="EMBL" id="FNDN01000015">
    <property type="protein sequence ID" value="SDJ06330.1"/>
    <property type="molecule type" value="Genomic_DNA"/>
</dbReference>